<proteinExistence type="inferred from homology"/>
<dbReference type="PANTHER" id="PTHR30244:SF42">
    <property type="entry name" value="UDP-2-ACETAMIDO-2-DEOXY-3-OXO-D-GLUCURONATE AMINOTRANSFERASE"/>
    <property type="match status" value="1"/>
</dbReference>
<dbReference type="KEGG" id="marb:CJ263_04510"/>
<dbReference type="GO" id="GO:0030170">
    <property type="term" value="F:pyridoxal phosphate binding"/>
    <property type="evidence" value="ECO:0007669"/>
    <property type="project" value="UniProtKB-ARBA"/>
</dbReference>
<reference evidence="4 5" key="1">
    <citation type="submission" date="2017-08" db="EMBL/GenBank/DDBJ databases">
        <title>The complete genome sequence of Maribacter sp. B1, isolated from deep-sea sediment.</title>
        <authorList>
            <person name="Wu Y.-H."/>
            <person name="Cheng H."/>
            <person name="Xu X.-W."/>
        </authorList>
    </citation>
    <scope>NUCLEOTIDE SEQUENCE [LARGE SCALE GENOMIC DNA]</scope>
    <source>
        <strain evidence="4 5">B1</strain>
    </source>
</reference>
<dbReference type="SUPFAM" id="SSF53383">
    <property type="entry name" value="PLP-dependent transferases"/>
    <property type="match status" value="1"/>
</dbReference>
<evidence type="ECO:0000256" key="3">
    <source>
        <dbReference type="RuleBase" id="RU004508"/>
    </source>
</evidence>
<dbReference type="PIRSF" id="PIRSF000390">
    <property type="entry name" value="PLP_StrS"/>
    <property type="match status" value="1"/>
</dbReference>
<sequence length="384" mass="42676">MKKIQMVDLGGQYQEIKEQVNESISKILESSSFINGPEVHAFQEELEDYLGVKHVIPCANGTDALQIAMMGLGLKPGDEVITADFTFAATVEVIALLQLTPVLVDVDMETFNIDIEAVEKAITSKTKAIVPVHLFGQCANMDAIMGIAQKHNLYVIEDNAQAIGAKYQFADGTKKMAGTIGHVGATSFFPSKNLGCYGDGGAIFTNDDVLAHTIRGIVNHGMYERYHHDVVGVNSRLDSIQAAVLRAKLPKLDGYCNDRRAAAKKYNEALKNEKNIVLPKTVRSCEGICENCDCHVFHQYTLRIINGKRDDLVKFLNGNDIPCGVYYPIPLHRQKAYLDERYNEVDFKVTNQLVEEVISLPMHTELDDEQITFIADKVIEFMNS</sequence>
<dbReference type="Gene3D" id="3.40.640.10">
    <property type="entry name" value="Type I PLP-dependent aspartate aminotransferase-like (Major domain)"/>
    <property type="match status" value="1"/>
</dbReference>
<dbReference type="EMBL" id="CP022957">
    <property type="protein sequence ID" value="ASV29540.1"/>
    <property type="molecule type" value="Genomic_DNA"/>
</dbReference>
<keyword evidence="5" id="KW-1185">Reference proteome</keyword>
<dbReference type="Gene3D" id="3.90.1150.10">
    <property type="entry name" value="Aspartate Aminotransferase, domain 1"/>
    <property type="match status" value="1"/>
</dbReference>
<dbReference type="AlphaFoldDB" id="A0A223V343"/>
<organism evidence="4 5">
    <name type="scientific">Maribacter cobaltidurans</name>
    <dbReference type="NCBI Taxonomy" id="1178778"/>
    <lineage>
        <taxon>Bacteria</taxon>
        <taxon>Pseudomonadati</taxon>
        <taxon>Bacteroidota</taxon>
        <taxon>Flavobacteriia</taxon>
        <taxon>Flavobacteriales</taxon>
        <taxon>Flavobacteriaceae</taxon>
        <taxon>Maribacter</taxon>
    </lineage>
</organism>
<keyword evidence="1 3" id="KW-0663">Pyridoxal phosphate</keyword>
<dbReference type="InterPro" id="IPR015422">
    <property type="entry name" value="PyrdxlP-dep_Trfase_small"/>
</dbReference>
<dbReference type="FunFam" id="3.40.640.10:FF:000089">
    <property type="entry name" value="Aminotransferase, DegT/DnrJ/EryC1/StrS family"/>
    <property type="match status" value="1"/>
</dbReference>
<evidence type="ECO:0000256" key="2">
    <source>
        <dbReference type="ARBA" id="ARBA00037999"/>
    </source>
</evidence>
<dbReference type="GO" id="GO:0008483">
    <property type="term" value="F:transaminase activity"/>
    <property type="evidence" value="ECO:0007669"/>
    <property type="project" value="TreeGrafter"/>
</dbReference>
<dbReference type="InterPro" id="IPR015424">
    <property type="entry name" value="PyrdxlP-dep_Trfase"/>
</dbReference>
<dbReference type="GO" id="GO:0000271">
    <property type="term" value="P:polysaccharide biosynthetic process"/>
    <property type="evidence" value="ECO:0007669"/>
    <property type="project" value="TreeGrafter"/>
</dbReference>
<gene>
    <name evidence="4" type="ORF">CJ263_04510</name>
</gene>
<dbReference type="Proteomes" id="UP000215244">
    <property type="component" value="Chromosome"/>
</dbReference>
<accession>A0A223V343</accession>
<protein>
    <submittedName>
        <fullName evidence="4">Transcriptional regulator</fullName>
    </submittedName>
</protein>
<evidence type="ECO:0000256" key="1">
    <source>
        <dbReference type="ARBA" id="ARBA00022898"/>
    </source>
</evidence>
<dbReference type="OrthoDB" id="9804264at2"/>
<dbReference type="PANTHER" id="PTHR30244">
    <property type="entry name" value="TRANSAMINASE"/>
    <property type="match status" value="1"/>
</dbReference>
<dbReference type="RefSeq" id="WP_094996166.1">
    <property type="nucleotide sequence ID" value="NZ_BMJL01000001.1"/>
</dbReference>
<dbReference type="Pfam" id="PF01041">
    <property type="entry name" value="DegT_DnrJ_EryC1"/>
    <property type="match status" value="1"/>
</dbReference>
<evidence type="ECO:0000313" key="5">
    <source>
        <dbReference type="Proteomes" id="UP000215244"/>
    </source>
</evidence>
<comment type="similarity">
    <text evidence="2 3">Belongs to the DegT/DnrJ/EryC1 family.</text>
</comment>
<name>A0A223V343_9FLAO</name>
<evidence type="ECO:0000313" key="4">
    <source>
        <dbReference type="EMBL" id="ASV29540.1"/>
    </source>
</evidence>
<dbReference type="InterPro" id="IPR000653">
    <property type="entry name" value="DegT/StrS_aminotransferase"/>
</dbReference>
<dbReference type="InterPro" id="IPR015421">
    <property type="entry name" value="PyrdxlP-dep_Trfase_major"/>
</dbReference>
<dbReference type="CDD" id="cd00616">
    <property type="entry name" value="AHBA_syn"/>
    <property type="match status" value="1"/>
</dbReference>